<dbReference type="AlphaFoldDB" id="A0AA41U4T8"/>
<gene>
    <name evidence="12" type="ORF">LZ495_39595</name>
</gene>
<evidence type="ECO:0000256" key="10">
    <source>
        <dbReference type="SAM" id="Phobius"/>
    </source>
</evidence>
<dbReference type="CDD" id="cd12922">
    <property type="entry name" value="VKOR_5"/>
    <property type="match status" value="1"/>
</dbReference>
<dbReference type="Pfam" id="PF07884">
    <property type="entry name" value="VKOR"/>
    <property type="match status" value="1"/>
</dbReference>
<keyword evidence="13" id="KW-1185">Reference proteome</keyword>
<organism evidence="12 13">
    <name type="scientific">Yinghuangia soli</name>
    <dbReference type="NCBI Taxonomy" id="2908204"/>
    <lineage>
        <taxon>Bacteria</taxon>
        <taxon>Bacillati</taxon>
        <taxon>Actinomycetota</taxon>
        <taxon>Actinomycetes</taxon>
        <taxon>Kitasatosporales</taxon>
        <taxon>Streptomycetaceae</taxon>
        <taxon>Yinghuangia</taxon>
    </lineage>
</organism>
<dbReference type="InterPro" id="IPR012932">
    <property type="entry name" value="VKOR"/>
</dbReference>
<evidence type="ECO:0000256" key="9">
    <source>
        <dbReference type="ARBA" id="ARBA00023284"/>
    </source>
</evidence>
<keyword evidence="9" id="KW-0676">Redox-active center</keyword>
<evidence type="ECO:0000256" key="8">
    <source>
        <dbReference type="ARBA" id="ARBA00023157"/>
    </source>
</evidence>
<evidence type="ECO:0000256" key="4">
    <source>
        <dbReference type="ARBA" id="ARBA00022719"/>
    </source>
</evidence>
<keyword evidence="5 10" id="KW-1133">Transmembrane helix</keyword>
<feature type="transmembrane region" description="Helical" evidence="10">
    <location>
        <begin position="12"/>
        <end position="32"/>
    </location>
</feature>
<keyword evidence="7 10" id="KW-0472">Membrane</keyword>
<feature type="transmembrane region" description="Helical" evidence="10">
    <location>
        <begin position="103"/>
        <end position="122"/>
    </location>
</feature>
<feature type="transmembrane region" description="Helical" evidence="10">
    <location>
        <begin position="134"/>
        <end position="152"/>
    </location>
</feature>
<name>A0AA41U4T8_9ACTN</name>
<dbReference type="InterPro" id="IPR038354">
    <property type="entry name" value="VKOR_sf"/>
</dbReference>
<dbReference type="Gene3D" id="1.20.1440.130">
    <property type="entry name" value="VKOR domain"/>
    <property type="match status" value="1"/>
</dbReference>
<dbReference type="GO" id="GO:0016491">
    <property type="term" value="F:oxidoreductase activity"/>
    <property type="evidence" value="ECO:0007669"/>
    <property type="project" value="UniProtKB-KW"/>
</dbReference>
<proteinExistence type="inferred from homology"/>
<protein>
    <submittedName>
        <fullName evidence="12">Vitamin K epoxide reductase family protein</fullName>
    </submittedName>
</protein>
<evidence type="ECO:0000256" key="5">
    <source>
        <dbReference type="ARBA" id="ARBA00022989"/>
    </source>
</evidence>
<dbReference type="GO" id="GO:0016020">
    <property type="term" value="C:membrane"/>
    <property type="evidence" value="ECO:0007669"/>
    <property type="project" value="UniProtKB-SubCell"/>
</dbReference>
<accession>A0AA41U4T8</accession>
<keyword evidence="4" id="KW-0874">Quinone</keyword>
<sequence>MSIAPEPLRRLSPWVLLAGGLVGLAAAFVLMVEKIRILEDPDYVPSCSINPVLSCGSVMTTGQAEAFGFPNPLIGIAGFAATAAIGALMLTGARLPRRFRLSLLGGTAFGIGFVHWLMFQSLYRIDALCPYCMAVWAVMIPVFWYTALYVLAREPLPAGAARAVRAATAYHGVVLTAWYLAIALLILERFWSYWVTLV</sequence>
<feature type="domain" description="Vitamin K epoxide reductase" evidence="11">
    <location>
        <begin position="9"/>
        <end position="150"/>
    </location>
</feature>
<evidence type="ECO:0000313" key="13">
    <source>
        <dbReference type="Proteomes" id="UP001165378"/>
    </source>
</evidence>
<feature type="transmembrane region" description="Helical" evidence="10">
    <location>
        <begin position="164"/>
        <end position="187"/>
    </location>
</feature>
<comment type="subcellular location">
    <subcellularLocation>
        <location evidence="1">Membrane</location>
        <topology evidence="1">Multi-pass membrane protein</topology>
    </subcellularLocation>
</comment>
<dbReference type="EMBL" id="JAKFHA010000047">
    <property type="protein sequence ID" value="MCF2533295.1"/>
    <property type="molecule type" value="Genomic_DNA"/>
</dbReference>
<feature type="transmembrane region" description="Helical" evidence="10">
    <location>
        <begin position="73"/>
        <end position="91"/>
    </location>
</feature>
<dbReference type="SMART" id="SM00756">
    <property type="entry name" value="VKc"/>
    <property type="match status" value="1"/>
</dbReference>
<dbReference type="InterPro" id="IPR041714">
    <property type="entry name" value="VKOR_Actinobacteria"/>
</dbReference>
<evidence type="ECO:0000256" key="2">
    <source>
        <dbReference type="ARBA" id="ARBA00006214"/>
    </source>
</evidence>
<comment type="caution">
    <text evidence="12">The sequence shown here is derived from an EMBL/GenBank/DDBJ whole genome shotgun (WGS) entry which is preliminary data.</text>
</comment>
<comment type="similarity">
    <text evidence="2">Belongs to the VKOR family.</text>
</comment>
<dbReference type="Proteomes" id="UP001165378">
    <property type="component" value="Unassembled WGS sequence"/>
</dbReference>
<evidence type="ECO:0000256" key="7">
    <source>
        <dbReference type="ARBA" id="ARBA00023136"/>
    </source>
</evidence>
<evidence type="ECO:0000256" key="1">
    <source>
        <dbReference type="ARBA" id="ARBA00004141"/>
    </source>
</evidence>
<evidence type="ECO:0000256" key="6">
    <source>
        <dbReference type="ARBA" id="ARBA00023002"/>
    </source>
</evidence>
<reference evidence="12" key="1">
    <citation type="submission" date="2022-01" db="EMBL/GenBank/DDBJ databases">
        <title>Genome-Based Taxonomic Classification of the Phylum Actinobacteria.</title>
        <authorList>
            <person name="Gao Y."/>
        </authorList>
    </citation>
    <scope>NUCLEOTIDE SEQUENCE</scope>
    <source>
        <strain evidence="12">KLBMP 8922</strain>
    </source>
</reference>
<evidence type="ECO:0000259" key="11">
    <source>
        <dbReference type="SMART" id="SM00756"/>
    </source>
</evidence>
<dbReference type="GO" id="GO:0048038">
    <property type="term" value="F:quinone binding"/>
    <property type="evidence" value="ECO:0007669"/>
    <property type="project" value="UniProtKB-KW"/>
</dbReference>
<keyword evidence="3 10" id="KW-0812">Transmembrane</keyword>
<evidence type="ECO:0000313" key="12">
    <source>
        <dbReference type="EMBL" id="MCF2533295.1"/>
    </source>
</evidence>
<keyword evidence="6" id="KW-0560">Oxidoreductase</keyword>
<dbReference type="RefSeq" id="WP_235058070.1">
    <property type="nucleotide sequence ID" value="NZ_JAKFHA010000047.1"/>
</dbReference>
<evidence type="ECO:0000256" key="3">
    <source>
        <dbReference type="ARBA" id="ARBA00022692"/>
    </source>
</evidence>
<keyword evidence="8" id="KW-1015">Disulfide bond</keyword>